<evidence type="ECO:0000256" key="1">
    <source>
        <dbReference type="SAM" id="MobiDB-lite"/>
    </source>
</evidence>
<evidence type="ECO:0000313" key="3">
    <source>
        <dbReference type="Proteomes" id="UP000749559"/>
    </source>
</evidence>
<dbReference type="Pfam" id="PF00069">
    <property type="entry name" value="Pkinase"/>
    <property type="match status" value="1"/>
</dbReference>
<dbReference type="PANTHER" id="PTHR27001:SF931">
    <property type="entry name" value="OS11G0664100 PROTEIN"/>
    <property type="match status" value="1"/>
</dbReference>
<dbReference type="SUPFAM" id="SSF52200">
    <property type="entry name" value="Toll/Interleukin receptor TIR domain"/>
    <property type="match status" value="1"/>
</dbReference>
<dbReference type="Proteomes" id="UP000749559">
    <property type="component" value="Unassembled WGS sequence"/>
</dbReference>
<sequence length="1412" mass="158941">MASWENTESNGHYDFGILYEEDYDEDMAVKITEYLETQGKIRGYVAGRDANLGESIFVSLQIIAERTKFTLILLTKKFLDSAQGLNRLKQQVTQFSKAESGKLDTIIPIMFGINETEIPFELKGIPAVRLDEGKMEACCQEVLQVMEKGSNKKEFLAGIPGPSPVRDLRSITLDIARCLDKEDTNRAKLLLWDHVSAPKKSKLLKVENGLGLMDFMAQQGLITDKEYSYSLLHEVLKKMGKKDLVQILQQNIGSKLTVNDQISPFRKLLYECTLHLEKAPGQINLLKNLLIPLKMAGDDFTAFELVLQLEMMDKLDDLKKNHYVSWDGLLLDIAHKLQEKCPDIKIRDFLQAAVQHIDFSNLDSEQYPLTANTGLLPQETPSNIPGKNGSAVETKDEDLTSNIQYEKISAMEMKQYIKQSPCIGKGGFGKVYKGCKKYRNVEVAIKVSHDNASRIANSDSDKQFQMELQTAPIKNPFVVPIFAVTQLIGQPYCIMYPYMEGGDLENRLFQKNGSQKGVLTWKERVQIAYHVSQGLLCYHTVVPDVREKPILHRDVKPGNILLDKLGNACLSDPSLAKEVDEAKSSVTAPGMGGTPGYIDPDIASRFIKDGQKFKFYERNDVYSFGIVMLQLLLNQGPFIDQKQIVEYLKDEHILDFGAPLSQNVHNLASHTAKMSSELMDNKEFCELILGAIHADTKQRLPLQDISKRLQVLCEKVGQTAYNYETNKESLELCVGCKLNKVAKYLSLRSANCDNPASPCCLYCKDCYMLAYRNPLVCPTHGPAEPPIGHKNTYAVVVGAYHFGIGQYIFARDALGISNALSDHRIIGGLREGKNLFTYSPALTTAKPTSSNILDRIRQIKEEVANLEDATFIFYYSGHCCNGTELVLKEGSDVLSQDQLCELFSDLNVVELLVVMDCCYAASFDTLSRSSSTSSTDHHANKCQSEIPILVKDTNGEATHKARPEGHDGTDGAQNKPGPNQSDSSRFCQVQWSASGPDQQARGFVNEYSMFTKHFIAGLQSGVQCALNKKNCKPCEKLRKLSEVHECVTLPNLGDYVSDHIAMEAHDKELSPQQPQTHGSMREIFKMAYSNSKQLYYEYPCRHGRDNLGKARIERIHEDFEVLKSQIWRSIQGFISRCITKDDLIISSDKCPISDIARFNNCKDRGSAIEVYILDELKQLTPDHAVFLRDGDYEAVIKVLDSWKVFVEQRDLECGLLEGVKLHKLPLNQQECSDGVAGRFQVSVPKDTSIDFNATCWEELENHSCFDLIEILRFISRCITKDDLILSSDKCPISDIAKFNNCKDRGSAIEVYILDELKQLTPVHAVFLDDDYEAVIKVLDNWKECSDGVAGRFKVSVPKDKSIDFTATCWEELENHSCFDLIEILRMCQQKHAAINIQVQSDGYIRFEMILRH</sequence>
<dbReference type="Gene3D" id="3.40.50.1460">
    <property type="match status" value="1"/>
</dbReference>
<dbReference type="SMART" id="SM00220">
    <property type="entry name" value="S_TKc"/>
    <property type="match status" value="1"/>
</dbReference>
<dbReference type="Gene3D" id="3.40.50.10140">
    <property type="entry name" value="Toll/interleukin-1 receptor homology (TIR) domain"/>
    <property type="match status" value="1"/>
</dbReference>
<name>A0A8J1XXJ7_OWEFU</name>
<dbReference type="Gene3D" id="1.10.510.10">
    <property type="entry name" value="Transferase(Phosphotransferase) domain 1"/>
    <property type="match status" value="1"/>
</dbReference>
<dbReference type="GO" id="GO:0005886">
    <property type="term" value="C:plasma membrane"/>
    <property type="evidence" value="ECO:0007669"/>
    <property type="project" value="TreeGrafter"/>
</dbReference>
<accession>A0A8J1XXJ7</accession>
<dbReference type="GO" id="GO:0042981">
    <property type="term" value="P:regulation of apoptotic process"/>
    <property type="evidence" value="ECO:0007669"/>
    <property type="project" value="InterPro"/>
</dbReference>
<dbReference type="PROSITE" id="PS50168">
    <property type="entry name" value="DED"/>
    <property type="match status" value="1"/>
</dbReference>
<dbReference type="OrthoDB" id="6162101at2759"/>
<comment type="caution">
    <text evidence="2">The sequence shown here is derived from an EMBL/GenBank/DDBJ whole genome shotgun (WGS) entry which is preliminary data.</text>
</comment>
<dbReference type="SUPFAM" id="SSF56112">
    <property type="entry name" value="Protein kinase-like (PK-like)"/>
    <property type="match status" value="1"/>
</dbReference>
<dbReference type="SUPFAM" id="SSF47986">
    <property type="entry name" value="DEATH domain"/>
    <property type="match status" value="1"/>
</dbReference>
<gene>
    <name evidence="2" type="ORF">OFUS_LOCUS19580</name>
</gene>
<dbReference type="InterPro" id="IPR017441">
    <property type="entry name" value="Protein_kinase_ATP_BS"/>
</dbReference>
<evidence type="ECO:0000313" key="2">
    <source>
        <dbReference type="EMBL" id="CAH1794974.1"/>
    </source>
</evidence>
<proteinExistence type="predicted"/>
<dbReference type="InterPro" id="IPR008271">
    <property type="entry name" value="Ser/Thr_kinase_AS"/>
</dbReference>
<reference evidence="2" key="1">
    <citation type="submission" date="2022-03" db="EMBL/GenBank/DDBJ databases">
        <authorList>
            <person name="Martin C."/>
        </authorList>
    </citation>
    <scope>NUCLEOTIDE SEQUENCE</scope>
</reference>
<dbReference type="PANTHER" id="PTHR27001">
    <property type="entry name" value="OS01G0253100 PROTEIN"/>
    <property type="match status" value="1"/>
</dbReference>
<dbReference type="InterPro" id="IPR000719">
    <property type="entry name" value="Prot_kinase_dom"/>
</dbReference>
<feature type="region of interest" description="Disordered" evidence="1">
    <location>
        <begin position="958"/>
        <end position="985"/>
    </location>
</feature>
<dbReference type="InterPro" id="IPR035897">
    <property type="entry name" value="Toll_tir_struct_dom_sf"/>
</dbReference>
<organism evidence="2 3">
    <name type="scientific">Owenia fusiformis</name>
    <name type="common">Polychaete worm</name>
    <dbReference type="NCBI Taxonomy" id="6347"/>
    <lineage>
        <taxon>Eukaryota</taxon>
        <taxon>Metazoa</taxon>
        <taxon>Spiralia</taxon>
        <taxon>Lophotrochozoa</taxon>
        <taxon>Annelida</taxon>
        <taxon>Polychaeta</taxon>
        <taxon>Sedentaria</taxon>
        <taxon>Canalipalpata</taxon>
        <taxon>Sabellida</taxon>
        <taxon>Oweniida</taxon>
        <taxon>Oweniidae</taxon>
        <taxon>Owenia</taxon>
    </lineage>
</organism>
<feature type="compositionally biased region" description="Polar residues" evidence="1">
    <location>
        <begin position="976"/>
        <end position="985"/>
    </location>
</feature>
<dbReference type="Gene3D" id="1.10.533.10">
    <property type="entry name" value="Death Domain, Fas"/>
    <property type="match status" value="1"/>
</dbReference>
<dbReference type="InterPro" id="IPR011009">
    <property type="entry name" value="Kinase-like_dom_sf"/>
</dbReference>
<dbReference type="PROSITE" id="PS00108">
    <property type="entry name" value="PROTEIN_KINASE_ST"/>
    <property type="match status" value="1"/>
</dbReference>
<dbReference type="GO" id="GO:0005524">
    <property type="term" value="F:ATP binding"/>
    <property type="evidence" value="ECO:0007669"/>
    <property type="project" value="UniProtKB-UniRule"/>
</dbReference>
<feature type="compositionally biased region" description="Basic and acidic residues" evidence="1">
    <location>
        <begin position="958"/>
        <end position="969"/>
    </location>
</feature>
<keyword evidence="3" id="KW-1185">Reference proteome</keyword>
<dbReference type="EMBL" id="CAIIXF020000009">
    <property type="protein sequence ID" value="CAH1794974.1"/>
    <property type="molecule type" value="Genomic_DNA"/>
</dbReference>
<dbReference type="InterPro" id="IPR011029">
    <property type="entry name" value="DEATH-like_dom_sf"/>
</dbReference>
<dbReference type="PROSITE" id="PS00107">
    <property type="entry name" value="PROTEIN_KINASE_ATP"/>
    <property type="match status" value="1"/>
</dbReference>
<dbReference type="PROSITE" id="PS50011">
    <property type="entry name" value="PROTEIN_KINASE_DOM"/>
    <property type="match status" value="1"/>
</dbReference>
<dbReference type="GO" id="GO:0004672">
    <property type="term" value="F:protein kinase activity"/>
    <property type="evidence" value="ECO:0007669"/>
    <property type="project" value="InterPro"/>
</dbReference>
<dbReference type="InterPro" id="IPR001875">
    <property type="entry name" value="DED_dom"/>
</dbReference>
<protein>
    <submittedName>
        <fullName evidence="2">Uncharacterized protein</fullName>
    </submittedName>
</protein>